<keyword evidence="3 7" id="KW-0592">Phosphate transport</keyword>
<feature type="transmembrane region" description="Helical" evidence="7">
    <location>
        <begin position="145"/>
        <end position="171"/>
    </location>
</feature>
<evidence type="ECO:0000256" key="7">
    <source>
        <dbReference type="RuleBase" id="RU363058"/>
    </source>
</evidence>
<dbReference type="Pfam" id="PF01384">
    <property type="entry name" value="PHO4"/>
    <property type="match status" value="1"/>
</dbReference>
<keyword evidence="5 7" id="KW-1133">Transmembrane helix</keyword>
<comment type="similarity">
    <text evidence="7">Belongs to the inorganic phosphate transporter (PiT) (TC 2.A.20) family.</text>
</comment>
<evidence type="ECO:0000256" key="4">
    <source>
        <dbReference type="ARBA" id="ARBA00022692"/>
    </source>
</evidence>
<dbReference type="PANTHER" id="PTHR11101">
    <property type="entry name" value="PHOSPHATE TRANSPORTER"/>
    <property type="match status" value="1"/>
</dbReference>
<feature type="transmembrane region" description="Helical" evidence="7">
    <location>
        <begin position="488"/>
        <end position="514"/>
    </location>
</feature>
<dbReference type="GO" id="GO:0035435">
    <property type="term" value="P:phosphate ion transmembrane transport"/>
    <property type="evidence" value="ECO:0007669"/>
    <property type="project" value="TreeGrafter"/>
</dbReference>
<feature type="transmembrane region" description="Helical" evidence="7">
    <location>
        <begin position="183"/>
        <end position="201"/>
    </location>
</feature>
<feature type="transmembrane region" description="Helical" evidence="7">
    <location>
        <begin position="7"/>
        <end position="25"/>
    </location>
</feature>
<accession>A0A9P6QCX6</accession>
<comment type="caution">
    <text evidence="8">The sequence shown here is derived from an EMBL/GenBank/DDBJ whole genome shotgun (WGS) entry which is preliminary data.</text>
</comment>
<keyword evidence="4 7" id="KW-0812">Transmembrane</keyword>
<feature type="transmembrane region" description="Helical" evidence="7">
    <location>
        <begin position="45"/>
        <end position="66"/>
    </location>
</feature>
<keyword evidence="6 7" id="KW-0472">Membrane</keyword>
<feature type="transmembrane region" description="Helical" evidence="7">
    <location>
        <begin position="400"/>
        <end position="421"/>
    </location>
</feature>
<keyword evidence="9" id="KW-1185">Reference proteome</keyword>
<dbReference type="EMBL" id="JAAAJB010000176">
    <property type="protein sequence ID" value="KAG0262847.1"/>
    <property type="molecule type" value="Genomic_DNA"/>
</dbReference>
<reference evidence="8" key="1">
    <citation type="journal article" date="2020" name="Fungal Divers.">
        <title>Resolving the Mortierellaceae phylogeny through synthesis of multi-gene phylogenetics and phylogenomics.</title>
        <authorList>
            <person name="Vandepol N."/>
            <person name="Liber J."/>
            <person name="Desiro A."/>
            <person name="Na H."/>
            <person name="Kennedy M."/>
            <person name="Barry K."/>
            <person name="Grigoriev I.V."/>
            <person name="Miller A.N."/>
            <person name="O'Donnell K."/>
            <person name="Stajich J.E."/>
            <person name="Bonito G."/>
        </authorList>
    </citation>
    <scope>NUCLEOTIDE SEQUENCE</scope>
    <source>
        <strain evidence="8">BC1065</strain>
    </source>
</reference>
<feature type="transmembrane region" description="Helical" evidence="7">
    <location>
        <begin position="213"/>
        <end position="235"/>
    </location>
</feature>
<feature type="transmembrane region" description="Helical" evidence="7">
    <location>
        <begin position="87"/>
        <end position="105"/>
    </location>
</feature>
<dbReference type="AlphaFoldDB" id="A0A9P6QCX6"/>
<dbReference type="GO" id="GO:0016020">
    <property type="term" value="C:membrane"/>
    <property type="evidence" value="ECO:0007669"/>
    <property type="project" value="UniProtKB-SubCell"/>
</dbReference>
<sequence length="521" mass="56094">MMQVHDYTFLFVMGLVFAFLDAYGIGANDVANAFATSVGSGSITLLQALIIACFCEFGGAFLLGANTTDTIKGKIVDTALYSAQPELLMLTMVCALMGSSTWVLFASSRGWPVSTTHAIIGAITGAGIAAFGADSILWTEIGKIALSWIISPVASGVVCSIIFLITKYAILNHENSFRRGLNAIPIYFGLAITINIFYIIYKGVNNSDIKNQILVPVGIAFGAGAGVALWCFFFLRPFLRRRIEDNENLRWFHLFICPFVSKREKAPEMVAESGDIGAKGSKEANVDAADVEANSDLVKMEKEDNRNVVTRTWSKFVNRLLFGIRYDIHGEQNAQIESVHANAIKFDNDTEKLYSSLQVVTACFTSFAHGSNDVSNAIGPLATIFYVWENANVEIKKAPVPVWILVFGGVAIDLGLLTYGYKVMRTLGNKITYLSPTRGFSAELGTSVTILTCSKLGLPVSSTHCITGATTAIGLLSGGGFKSLNWRLLIGIFGGWVLTLPAAGITAGLVFAFAGRSPTIA</sequence>
<evidence type="ECO:0000256" key="6">
    <source>
        <dbReference type="ARBA" id="ARBA00023136"/>
    </source>
</evidence>
<comment type="subcellular location">
    <subcellularLocation>
        <location evidence="1 7">Membrane</location>
        <topology evidence="1 7">Multi-pass membrane protein</topology>
    </subcellularLocation>
</comment>
<dbReference type="Proteomes" id="UP000807716">
    <property type="component" value="Unassembled WGS sequence"/>
</dbReference>
<evidence type="ECO:0000313" key="8">
    <source>
        <dbReference type="EMBL" id="KAG0262847.1"/>
    </source>
</evidence>
<proteinExistence type="inferred from homology"/>
<dbReference type="GO" id="GO:0005315">
    <property type="term" value="F:phosphate transmembrane transporter activity"/>
    <property type="evidence" value="ECO:0007669"/>
    <property type="project" value="InterPro"/>
</dbReference>
<evidence type="ECO:0000256" key="1">
    <source>
        <dbReference type="ARBA" id="ARBA00004141"/>
    </source>
</evidence>
<evidence type="ECO:0000256" key="5">
    <source>
        <dbReference type="ARBA" id="ARBA00022989"/>
    </source>
</evidence>
<feature type="transmembrane region" description="Helical" evidence="7">
    <location>
        <begin position="117"/>
        <end position="138"/>
    </location>
</feature>
<evidence type="ECO:0000256" key="2">
    <source>
        <dbReference type="ARBA" id="ARBA00022448"/>
    </source>
</evidence>
<organism evidence="8 9">
    <name type="scientific">Actinomortierella ambigua</name>
    <dbReference type="NCBI Taxonomy" id="1343610"/>
    <lineage>
        <taxon>Eukaryota</taxon>
        <taxon>Fungi</taxon>
        <taxon>Fungi incertae sedis</taxon>
        <taxon>Mucoromycota</taxon>
        <taxon>Mortierellomycotina</taxon>
        <taxon>Mortierellomycetes</taxon>
        <taxon>Mortierellales</taxon>
        <taxon>Mortierellaceae</taxon>
        <taxon>Actinomortierella</taxon>
    </lineage>
</organism>
<evidence type="ECO:0000256" key="3">
    <source>
        <dbReference type="ARBA" id="ARBA00022592"/>
    </source>
</evidence>
<dbReference type="InterPro" id="IPR001204">
    <property type="entry name" value="Phos_transporter"/>
</dbReference>
<evidence type="ECO:0000313" key="9">
    <source>
        <dbReference type="Proteomes" id="UP000807716"/>
    </source>
</evidence>
<gene>
    <name evidence="8" type="primary">PHO89</name>
    <name evidence="8" type="ORF">DFQ27_002099</name>
</gene>
<comment type="function">
    <text evidence="7">Sodium-phosphate symporter.</text>
</comment>
<dbReference type="OrthoDB" id="260807at2759"/>
<protein>
    <recommendedName>
        <fullName evidence="7">Phosphate transporter</fullName>
    </recommendedName>
</protein>
<dbReference type="PANTHER" id="PTHR11101:SF80">
    <property type="entry name" value="PHOSPHATE TRANSPORTER"/>
    <property type="match status" value="1"/>
</dbReference>
<keyword evidence="2 7" id="KW-0813">Transport</keyword>
<name>A0A9P6QCX6_9FUNG</name>